<feature type="chain" id="PRO_5025364493" evidence="14">
    <location>
        <begin position="19"/>
        <end position="571"/>
    </location>
</feature>
<dbReference type="InterPro" id="IPR024548">
    <property type="entry name" value="Cu2_monoox_C"/>
</dbReference>
<evidence type="ECO:0000313" key="17">
    <source>
        <dbReference type="Proteomes" id="UP000440578"/>
    </source>
</evidence>
<keyword evidence="11" id="KW-1015">Disulfide bond</keyword>
<dbReference type="InterPro" id="IPR005018">
    <property type="entry name" value="DOMON_domain"/>
</dbReference>
<dbReference type="GO" id="GO:0042421">
    <property type="term" value="P:norepinephrine biosynthetic process"/>
    <property type="evidence" value="ECO:0007669"/>
    <property type="project" value="TreeGrafter"/>
</dbReference>
<gene>
    <name evidence="16" type="primary">DBH_1</name>
    <name evidence="16" type="ORF">FJT64_022218</name>
</gene>
<dbReference type="GO" id="GO:0004500">
    <property type="term" value="F:dopamine beta-monooxygenase activity"/>
    <property type="evidence" value="ECO:0007669"/>
    <property type="project" value="InterPro"/>
</dbReference>
<dbReference type="Pfam" id="PF03351">
    <property type="entry name" value="DOMON"/>
    <property type="match status" value="1"/>
</dbReference>
<evidence type="ECO:0000259" key="15">
    <source>
        <dbReference type="PROSITE" id="PS50836"/>
    </source>
</evidence>
<evidence type="ECO:0000256" key="5">
    <source>
        <dbReference type="ARBA" id="ARBA00022723"/>
    </source>
</evidence>
<evidence type="ECO:0000256" key="12">
    <source>
        <dbReference type="ARBA" id="ARBA00023180"/>
    </source>
</evidence>
<dbReference type="PRINTS" id="PR00767">
    <property type="entry name" value="DBMONOXGNASE"/>
</dbReference>
<evidence type="ECO:0000256" key="4">
    <source>
        <dbReference type="ARBA" id="ARBA00022692"/>
    </source>
</evidence>
<keyword evidence="6" id="KW-1133">Transmembrane helix</keyword>
<evidence type="ECO:0000256" key="1">
    <source>
        <dbReference type="ARBA" id="ARBA00001973"/>
    </source>
</evidence>
<dbReference type="PROSITE" id="PS00084">
    <property type="entry name" value="CU2_MONOOXYGENASE_1"/>
    <property type="match status" value="1"/>
</dbReference>
<dbReference type="InterPro" id="IPR045266">
    <property type="entry name" value="DOH_DOMON"/>
</dbReference>
<dbReference type="GO" id="GO:0005507">
    <property type="term" value="F:copper ion binding"/>
    <property type="evidence" value="ECO:0007669"/>
    <property type="project" value="InterPro"/>
</dbReference>
<evidence type="ECO:0000256" key="9">
    <source>
        <dbReference type="ARBA" id="ARBA00023033"/>
    </source>
</evidence>
<dbReference type="GO" id="GO:0030667">
    <property type="term" value="C:secretory granule membrane"/>
    <property type="evidence" value="ECO:0007669"/>
    <property type="project" value="TreeGrafter"/>
</dbReference>
<dbReference type="Pfam" id="PF03712">
    <property type="entry name" value="Cu2_monoox_C"/>
    <property type="match status" value="1"/>
</dbReference>
<keyword evidence="12" id="KW-0325">Glycoprotein</keyword>
<comment type="cofactor">
    <cofactor evidence="1">
        <name>Cu(2+)</name>
        <dbReference type="ChEBI" id="CHEBI:29036"/>
    </cofactor>
</comment>
<dbReference type="InterPro" id="IPR008977">
    <property type="entry name" value="PHM/PNGase_F_dom_sf"/>
</dbReference>
<dbReference type="PANTHER" id="PTHR10157:SF29">
    <property type="entry name" value="DOPAMINE BETA-HYDROXYLASE"/>
    <property type="match status" value="1"/>
</dbReference>
<keyword evidence="14" id="KW-0732">Signal</keyword>
<feature type="signal peptide" evidence="14">
    <location>
        <begin position="1"/>
        <end position="18"/>
    </location>
</feature>
<comment type="similarity">
    <text evidence="3">Belongs to the copper type II ascorbate-dependent monooxygenase family.</text>
</comment>
<dbReference type="GO" id="GO:0042420">
    <property type="term" value="P:dopamine catabolic process"/>
    <property type="evidence" value="ECO:0007669"/>
    <property type="project" value="TreeGrafter"/>
</dbReference>
<keyword evidence="10" id="KW-0472">Membrane</keyword>
<proteinExistence type="inferred from homology"/>
<evidence type="ECO:0000256" key="7">
    <source>
        <dbReference type="ARBA" id="ARBA00023002"/>
    </source>
</evidence>
<dbReference type="GO" id="GO:0006589">
    <property type="term" value="P:octopamine biosynthetic process"/>
    <property type="evidence" value="ECO:0007669"/>
    <property type="project" value="TreeGrafter"/>
</dbReference>
<dbReference type="EMBL" id="VIIS01000683">
    <property type="protein sequence ID" value="KAF0306217.1"/>
    <property type="molecule type" value="Genomic_DNA"/>
</dbReference>
<evidence type="ECO:0000256" key="8">
    <source>
        <dbReference type="ARBA" id="ARBA00023008"/>
    </source>
</evidence>
<dbReference type="SUPFAM" id="SSF49742">
    <property type="entry name" value="PHM/PNGase F"/>
    <property type="match status" value="2"/>
</dbReference>
<dbReference type="InterPro" id="IPR020611">
    <property type="entry name" value="Cu2_ascorb_mOase_CS-1"/>
</dbReference>
<dbReference type="PROSITE" id="PS50836">
    <property type="entry name" value="DOMON"/>
    <property type="match status" value="1"/>
</dbReference>
<dbReference type="Gene3D" id="2.60.120.310">
    <property type="entry name" value="Copper type II, ascorbate-dependent monooxygenase, N-terminal domain"/>
    <property type="match status" value="1"/>
</dbReference>
<dbReference type="InterPro" id="IPR028460">
    <property type="entry name" value="Tbh/DBH"/>
</dbReference>
<dbReference type="InterPro" id="IPR000945">
    <property type="entry name" value="DBH-like"/>
</dbReference>
<keyword evidence="9" id="KW-0503">Monooxygenase</keyword>
<comment type="caution">
    <text evidence="16">The sequence shown here is derived from an EMBL/GenBank/DDBJ whole genome shotgun (WGS) entry which is preliminary data.</text>
</comment>
<evidence type="ECO:0000256" key="14">
    <source>
        <dbReference type="SAM" id="SignalP"/>
    </source>
</evidence>
<dbReference type="InterPro" id="IPR000323">
    <property type="entry name" value="Cu2_ascorb_mOase_N"/>
</dbReference>
<dbReference type="OrthoDB" id="129121at2759"/>
<evidence type="ECO:0000256" key="3">
    <source>
        <dbReference type="ARBA" id="ARBA00010676"/>
    </source>
</evidence>
<dbReference type="Gene3D" id="2.60.120.230">
    <property type="match status" value="1"/>
</dbReference>
<keyword evidence="8" id="KW-0186">Copper</keyword>
<protein>
    <submittedName>
        <fullName evidence="16">Dopamine beta-hydroxylase</fullName>
    </submittedName>
</protein>
<dbReference type="PANTHER" id="PTHR10157">
    <property type="entry name" value="DOPAMINE BETA HYDROXYLASE RELATED"/>
    <property type="match status" value="1"/>
</dbReference>
<keyword evidence="5" id="KW-0479">Metal-binding</keyword>
<dbReference type="InterPro" id="IPR036939">
    <property type="entry name" value="Cu2_ascorb_mOase_N_sf"/>
</dbReference>
<evidence type="ECO:0000256" key="11">
    <source>
        <dbReference type="ARBA" id="ARBA00023157"/>
    </source>
</evidence>
<dbReference type="SMART" id="SM00664">
    <property type="entry name" value="DoH"/>
    <property type="match status" value="1"/>
</dbReference>
<evidence type="ECO:0000256" key="2">
    <source>
        <dbReference type="ARBA" id="ARBA00004167"/>
    </source>
</evidence>
<accession>A0A6A4WF56</accession>
<feature type="domain" description="DOMON" evidence="15">
    <location>
        <begin position="34"/>
        <end position="153"/>
    </location>
</feature>
<organism evidence="16 17">
    <name type="scientific">Amphibalanus amphitrite</name>
    <name type="common">Striped barnacle</name>
    <name type="synonym">Balanus amphitrite</name>
    <dbReference type="NCBI Taxonomy" id="1232801"/>
    <lineage>
        <taxon>Eukaryota</taxon>
        <taxon>Metazoa</taxon>
        <taxon>Ecdysozoa</taxon>
        <taxon>Arthropoda</taxon>
        <taxon>Crustacea</taxon>
        <taxon>Multicrustacea</taxon>
        <taxon>Cirripedia</taxon>
        <taxon>Thoracica</taxon>
        <taxon>Thoracicalcarea</taxon>
        <taxon>Balanomorpha</taxon>
        <taxon>Balanoidea</taxon>
        <taxon>Balanidae</taxon>
        <taxon>Amphibalaninae</taxon>
        <taxon>Amphibalanus</taxon>
    </lineage>
</organism>
<dbReference type="FunFam" id="2.60.120.230:FF:000001">
    <property type="entry name" value="Monooxygenase, DBH-like 1"/>
    <property type="match status" value="1"/>
</dbReference>
<evidence type="ECO:0000256" key="6">
    <source>
        <dbReference type="ARBA" id="ARBA00022989"/>
    </source>
</evidence>
<comment type="subcellular location">
    <subcellularLocation>
        <location evidence="2">Membrane</location>
        <topology evidence="2">Single-pass membrane protein</topology>
    </subcellularLocation>
</comment>
<dbReference type="CDD" id="cd09631">
    <property type="entry name" value="DOMON_DOH"/>
    <property type="match status" value="1"/>
</dbReference>
<evidence type="ECO:0000256" key="13">
    <source>
        <dbReference type="SAM" id="MobiDB-lite"/>
    </source>
</evidence>
<sequence>MALLRLLLFLALGCTGLGARRRPTTHHITLEPQQNLQMRWTVDYRDEEVAIEVGASLSPTQWLGLGFSERGELAGADLCVLWVDWKRRVRLQHGWVDGQGRLTADPDTVCRSAQLLTRRPEATVFRFRRRFNTCRPRDYVLDTGTTHIVWVSGPGPLLRLQNLQLSHFAVGMARVQLLRAEVQPPAPPPDAARLELRSRRVAVPDQETTYWCTSPYNPCPSPSDPRLSSGRQYEAVVDAGNEDLVHHMEVFHCEAPVAQRIPRYEGPCHAPDRPPAVDQCKRVLAAWAMGADPLVYPEEAGLPIGGPDFNPYVMLEVHYNNPNLKKGHRDSSGVRLTYTQRLRPHDASVMELGLEYTDKMAIPPGMASFELSGYCVPECTAVGLPQAGIRVFASQLHTHLTGVAVRTEHVRADGTQLPDLNRDEHYSTHYQEIRLLPQHRAVMPGDALITTCRYQTLERPNVTLGGFSITDEMCVNYIHYFPKVNLELYATAPLSMQCNQSNGDRFAGYWERVPLPTVRLPLLEDEPCPARPTDLGHSDGEHLLDEGRHRKRAASEDDHGAHGCCHHGHEG</sequence>
<name>A0A6A4WF56_AMPAM</name>
<evidence type="ECO:0000256" key="10">
    <source>
        <dbReference type="ARBA" id="ARBA00023136"/>
    </source>
</evidence>
<evidence type="ECO:0000313" key="16">
    <source>
        <dbReference type="EMBL" id="KAF0306217.1"/>
    </source>
</evidence>
<keyword evidence="17" id="KW-1185">Reference proteome</keyword>
<dbReference type="GO" id="GO:0005615">
    <property type="term" value="C:extracellular space"/>
    <property type="evidence" value="ECO:0007669"/>
    <property type="project" value="TreeGrafter"/>
</dbReference>
<dbReference type="AlphaFoldDB" id="A0A6A4WF56"/>
<keyword evidence="4" id="KW-0812">Transmembrane</keyword>
<dbReference type="InterPro" id="IPR014784">
    <property type="entry name" value="Cu2_ascorb_mOase-like_C"/>
</dbReference>
<dbReference type="Proteomes" id="UP000440578">
    <property type="component" value="Unassembled WGS sequence"/>
</dbReference>
<keyword evidence="7" id="KW-0560">Oxidoreductase</keyword>
<dbReference type="Pfam" id="PF01082">
    <property type="entry name" value="Cu2_monooxygen"/>
    <property type="match status" value="1"/>
</dbReference>
<reference evidence="16 17" key="1">
    <citation type="submission" date="2019-07" db="EMBL/GenBank/DDBJ databases">
        <title>Draft genome assembly of a fouling barnacle, Amphibalanus amphitrite (Darwin, 1854): The first reference genome for Thecostraca.</title>
        <authorList>
            <person name="Kim W."/>
        </authorList>
    </citation>
    <scope>NUCLEOTIDE SEQUENCE [LARGE SCALE GENOMIC DNA]</scope>
    <source>
        <strain evidence="16">SNU_AA5</strain>
        <tissue evidence="16">Soma without cirri and trophi</tissue>
    </source>
</reference>
<feature type="region of interest" description="Disordered" evidence="13">
    <location>
        <begin position="549"/>
        <end position="571"/>
    </location>
</feature>